<gene>
    <name evidence="1" type="ORF">LZ012_15195</name>
</gene>
<accession>A0ABS9K593</accession>
<keyword evidence="2" id="KW-1185">Reference proteome</keyword>
<dbReference type="RefSeq" id="WP_275711671.1">
    <property type="nucleotide sequence ID" value="NZ_JAKLTN010000002.1"/>
</dbReference>
<organism evidence="1 2">
    <name type="scientific">Dechloromonas hankyongensis</name>
    <dbReference type="NCBI Taxonomy" id="2908002"/>
    <lineage>
        <taxon>Bacteria</taxon>
        <taxon>Pseudomonadati</taxon>
        <taxon>Pseudomonadota</taxon>
        <taxon>Betaproteobacteria</taxon>
        <taxon>Rhodocyclales</taxon>
        <taxon>Azonexaceae</taxon>
        <taxon>Dechloromonas</taxon>
    </lineage>
</organism>
<comment type="caution">
    <text evidence="1">The sequence shown here is derived from an EMBL/GenBank/DDBJ whole genome shotgun (WGS) entry which is preliminary data.</text>
</comment>
<evidence type="ECO:0008006" key="3">
    <source>
        <dbReference type="Google" id="ProtNLM"/>
    </source>
</evidence>
<reference evidence="1" key="1">
    <citation type="submission" date="2022-01" db="EMBL/GenBank/DDBJ databases">
        <authorList>
            <person name="Jo J.-H."/>
            <person name="Im W.-T."/>
        </authorList>
    </citation>
    <scope>NUCLEOTIDE SEQUENCE</scope>
    <source>
        <strain evidence="1">XY25</strain>
    </source>
</reference>
<dbReference type="EMBL" id="JAKLTN010000002">
    <property type="protein sequence ID" value="MCG2578338.1"/>
    <property type="molecule type" value="Genomic_DNA"/>
</dbReference>
<sequence length="504" mass="56396">MKQASENTSAANPESSIKGILAWLALAHGRTGAEDADQLYRQLLLLRDTPVPCPQRLKLLDLLYGQAQRITKAELPRLNEISLPISRKLRHRVRTLLDILETLTQDYFNTLAELFDPRGESSSRLPHTSLRRAMHAIAWQVRIAHMIASPTPIGLWQQLHAAYRTARRLGLEELPGPNNGPTIRRIYTSILLAAIAQPVSFSAEELEFISDYIDKCTPDVALLDTPPRETRGIFWIDPDKDFPAHALIRRIPSPDAEVLYFSCDALAEQALQHRMELLKGIPADFIGLPKFAGTHTGPGVLLRLNQLWGHPAKRRFPRRRQSYRANLSSGLDNLWQLMKTPGSKVDQSEWMVTNESPEGYALMHMSGHTDDIRVGDIVALQTTDERADASQIWHICIIRWAISENPEHIELGLQLLAPKATSVELASPLELDAGKVHALILPATPPLRTSQSLIVPPGLIRENTKRIVVLVDDENLSVRELQATRLYEQTGSIEIFSVSPDGSK</sequence>
<proteinExistence type="predicted"/>
<evidence type="ECO:0000313" key="2">
    <source>
        <dbReference type="Proteomes" id="UP001165384"/>
    </source>
</evidence>
<protein>
    <recommendedName>
        <fullName evidence="3">GTPase</fullName>
    </recommendedName>
</protein>
<evidence type="ECO:0000313" key="1">
    <source>
        <dbReference type="EMBL" id="MCG2578338.1"/>
    </source>
</evidence>
<dbReference type="Proteomes" id="UP001165384">
    <property type="component" value="Unassembled WGS sequence"/>
</dbReference>
<name>A0ABS9K593_9RHOO</name>